<feature type="domain" description="SsuA/THI5-like" evidence="4">
    <location>
        <begin position="50"/>
        <end position="277"/>
    </location>
</feature>
<evidence type="ECO:0000256" key="1">
    <source>
        <dbReference type="ARBA" id="ARBA00004418"/>
    </source>
</evidence>
<dbReference type="SUPFAM" id="SSF53850">
    <property type="entry name" value="Periplasmic binding protein-like II"/>
    <property type="match status" value="1"/>
</dbReference>
<reference evidence="5 6" key="1">
    <citation type="journal article" date="2019" name="Int. J. Syst. Evol. Microbiol.">
        <title>The Global Catalogue of Microorganisms (GCM) 10K type strain sequencing project: providing services to taxonomists for standard genome sequencing and annotation.</title>
        <authorList>
            <consortium name="The Broad Institute Genomics Platform"/>
            <consortium name="The Broad Institute Genome Sequencing Center for Infectious Disease"/>
            <person name="Wu L."/>
            <person name="Ma J."/>
        </authorList>
    </citation>
    <scope>NUCLEOTIDE SEQUENCE [LARGE SCALE GENOMIC DNA]</scope>
    <source>
        <strain evidence="5 6">JCM 13929</strain>
    </source>
</reference>
<evidence type="ECO:0000313" key="5">
    <source>
        <dbReference type="EMBL" id="GAA1613127.1"/>
    </source>
</evidence>
<organism evidence="5 6">
    <name type="scientific">Nonomuraea maheshkhaliensis</name>
    <dbReference type="NCBI Taxonomy" id="419590"/>
    <lineage>
        <taxon>Bacteria</taxon>
        <taxon>Bacillati</taxon>
        <taxon>Actinomycetota</taxon>
        <taxon>Actinomycetes</taxon>
        <taxon>Streptosporangiales</taxon>
        <taxon>Streptosporangiaceae</taxon>
        <taxon>Nonomuraea</taxon>
    </lineage>
</organism>
<name>A0ABN2EPA8_9ACTN</name>
<proteinExistence type="inferred from homology"/>
<dbReference type="Gene3D" id="3.40.190.10">
    <property type="entry name" value="Periplasmic binding protein-like II"/>
    <property type="match status" value="2"/>
</dbReference>
<dbReference type="PANTHER" id="PTHR30024">
    <property type="entry name" value="ALIPHATIC SULFONATES-BINDING PROTEIN-RELATED"/>
    <property type="match status" value="1"/>
</dbReference>
<evidence type="ECO:0000313" key="6">
    <source>
        <dbReference type="Proteomes" id="UP001500064"/>
    </source>
</evidence>
<gene>
    <name evidence="5" type="ORF">GCM10009733_006490</name>
</gene>
<dbReference type="EMBL" id="BAAAMU010000003">
    <property type="protein sequence ID" value="GAA1613127.1"/>
    <property type="molecule type" value="Genomic_DNA"/>
</dbReference>
<comment type="caution">
    <text evidence="5">The sequence shown here is derived from an EMBL/GenBank/DDBJ whole genome shotgun (WGS) entry which is preliminary data.</text>
</comment>
<dbReference type="Proteomes" id="UP001500064">
    <property type="component" value="Unassembled WGS sequence"/>
</dbReference>
<dbReference type="Pfam" id="PF09084">
    <property type="entry name" value="NMT1"/>
    <property type="match status" value="1"/>
</dbReference>
<sequence>MHPSLSLEMFLRRTLSVLVSLSLALSGCTNTEAPQPNKPEKITVAYMPIPDNAALFIAMNRGFFAQEGLEIELKEIRGTLEAVPKLLSGAWQFALANYVTFFQTEEKQPGKLRLVADAYQAKKNTFSLMVKKDSPLKSLKDLKWSGSGRKKRIGVATPQSVATLTTEITLATEKDLSKDDIEFVFIKLPDMPEAVERGGDHGGVDVGWEVEPYITDSASDYSARQLADAASGPTDQFPIAGWAVSTSWVNADPGQARHRADVVARFQRALSLGQQIAATDRSAVTAILPTYAHIEPAKASVIALGSFPTTLEGRRYQRVADAMLQFGYLTSGKPINAENVIWRSPLATSSPSVSSSTGATP</sequence>
<protein>
    <submittedName>
        <fullName evidence="5">ABC transporter substrate-binding protein</fullName>
    </submittedName>
</protein>
<dbReference type="PANTHER" id="PTHR30024:SF47">
    <property type="entry name" value="TAURINE-BINDING PERIPLASMIC PROTEIN"/>
    <property type="match status" value="1"/>
</dbReference>
<dbReference type="InterPro" id="IPR015168">
    <property type="entry name" value="SsuA/THI5"/>
</dbReference>
<evidence type="ECO:0000256" key="2">
    <source>
        <dbReference type="ARBA" id="ARBA00010742"/>
    </source>
</evidence>
<accession>A0ABN2EPA8</accession>
<comment type="similarity">
    <text evidence="2">Belongs to the bacterial solute-binding protein SsuA/TauA family.</text>
</comment>
<keyword evidence="3" id="KW-0732">Signal</keyword>
<comment type="subcellular location">
    <subcellularLocation>
        <location evidence="1">Periplasm</location>
    </subcellularLocation>
</comment>
<evidence type="ECO:0000259" key="4">
    <source>
        <dbReference type="Pfam" id="PF09084"/>
    </source>
</evidence>
<evidence type="ECO:0000256" key="3">
    <source>
        <dbReference type="ARBA" id="ARBA00022729"/>
    </source>
</evidence>
<keyword evidence="6" id="KW-1185">Reference proteome</keyword>